<reference evidence="2 3" key="1">
    <citation type="journal article" date="2018" name="PLoS ONE">
        <title>The draft genome of Kipferlia bialata reveals reductive genome evolution in fornicate parasites.</title>
        <authorList>
            <person name="Tanifuji G."/>
            <person name="Takabayashi S."/>
            <person name="Kume K."/>
            <person name="Takagi M."/>
            <person name="Nakayama T."/>
            <person name="Kamikawa R."/>
            <person name="Inagaki Y."/>
            <person name="Hashimoto T."/>
        </authorList>
    </citation>
    <scope>NUCLEOTIDE SEQUENCE [LARGE SCALE GENOMIC DNA]</scope>
    <source>
        <strain evidence="2">NY0173</strain>
    </source>
</reference>
<evidence type="ECO:0000313" key="3">
    <source>
        <dbReference type="Proteomes" id="UP000265618"/>
    </source>
</evidence>
<sequence>MTLPESSALSQHGDPGRAAWPGVWVPVSDAGLLRPFTPTAASGTTYTQLGWGTANTTGGYRTVKQSSLVRQKTSRQGYRAPTPLVS</sequence>
<accession>A0A391NZL6</accession>
<dbReference type="AlphaFoldDB" id="A0A391NZL6"/>
<keyword evidence="3" id="KW-1185">Reference proteome</keyword>
<organism evidence="2 3">
    <name type="scientific">Kipferlia bialata</name>
    <dbReference type="NCBI Taxonomy" id="797122"/>
    <lineage>
        <taxon>Eukaryota</taxon>
        <taxon>Metamonada</taxon>
        <taxon>Carpediemonas-like organisms</taxon>
        <taxon>Kipferlia</taxon>
    </lineage>
</organism>
<evidence type="ECO:0000256" key="1">
    <source>
        <dbReference type="SAM" id="MobiDB-lite"/>
    </source>
</evidence>
<proteinExistence type="predicted"/>
<evidence type="ECO:0000313" key="2">
    <source>
        <dbReference type="EMBL" id="GCA63779.1"/>
    </source>
</evidence>
<name>A0A391NZL6_9EUKA</name>
<protein>
    <submittedName>
        <fullName evidence="2">Uncharacterized protein</fullName>
    </submittedName>
</protein>
<gene>
    <name evidence="2" type="ORF">KIPB_011868</name>
</gene>
<dbReference type="EMBL" id="BDIP01005014">
    <property type="protein sequence ID" value="GCA63779.1"/>
    <property type="molecule type" value="Genomic_DNA"/>
</dbReference>
<feature type="compositionally biased region" description="Polar residues" evidence="1">
    <location>
        <begin position="65"/>
        <end position="76"/>
    </location>
</feature>
<feature type="region of interest" description="Disordered" evidence="1">
    <location>
        <begin position="65"/>
        <end position="86"/>
    </location>
</feature>
<comment type="caution">
    <text evidence="2">The sequence shown here is derived from an EMBL/GenBank/DDBJ whole genome shotgun (WGS) entry which is preliminary data.</text>
</comment>
<dbReference type="Proteomes" id="UP000265618">
    <property type="component" value="Unassembled WGS sequence"/>
</dbReference>